<evidence type="ECO:0000313" key="6">
    <source>
        <dbReference type="Proteomes" id="UP001055439"/>
    </source>
</evidence>
<evidence type="ECO:0000256" key="3">
    <source>
        <dbReference type="ARBA" id="ARBA00022833"/>
    </source>
</evidence>
<feature type="region of interest" description="Disordered" evidence="4">
    <location>
        <begin position="1"/>
        <end position="47"/>
    </location>
</feature>
<feature type="region of interest" description="Disordered" evidence="4">
    <location>
        <begin position="224"/>
        <end position="245"/>
    </location>
</feature>
<evidence type="ECO:0000256" key="4">
    <source>
        <dbReference type="SAM" id="MobiDB-lite"/>
    </source>
</evidence>
<dbReference type="InterPro" id="IPR043145">
    <property type="entry name" value="Znf_ZZ_sf"/>
</dbReference>
<dbReference type="AlphaFoldDB" id="A0A9E7ETB2"/>
<dbReference type="EMBL" id="CP097503">
    <property type="protein sequence ID" value="URD83499.1"/>
    <property type="molecule type" value="Genomic_DNA"/>
</dbReference>
<dbReference type="OrthoDB" id="6270329at2759"/>
<dbReference type="SUPFAM" id="SSF57850">
    <property type="entry name" value="RING/U-box"/>
    <property type="match status" value="1"/>
</dbReference>
<name>A0A9E7ETB2_9LILI</name>
<dbReference type="GO" id="GO:0061630">
    <property type="term" value="F:ubiquitin protein ligase activity"/>
    <property type="evidence" value="ECO:0007669"/>
    <property type="project" value="TreeGrafter"/>
</dbReference>
<keyword evidence="6" id="KW-1185">Reference proteome</keyword>
<dbReference type="PANTHER" id="PTHR15898">
    <property type="entry name" value="BIFUNCTIONAL APOPTOSIS REGULATOR"/>
    <property type="match status" value="1"/>
</dbReference>
<dbReference type="Gene3D" id="3.30.60.90">
    <property type="match status" value="1"/>
</dbReference>
<reference evidence="5" key="1">
    <citation type="submission" date="2022-05" db="EMBL/GenBank/DDBJ databases">
        <title>The Musa troglodytarum L. genome provides insights into the mechanism of non-climacteric behaviour and enrichment of carotenoids.</title>
        <authorList>
            <person name="Wang J."/>
        </authorList>
    </citation>
    <scope>NUCLEOTIDE SEQUENCE</scope>
    <source>
        <tissue evidence="5">Leaf</tissue>
    </source>
</reference>
<proteinExistence type="predicted"/>
<keyword evidence="1" id="KW-0479">Metal-binding</keyword>
<dbReference type="FunFam" id="3.30.60.90:FF:000014">
    <property type="entry name" value="E3 ubiquitin-protein ligase PRT1"/>
    <property type="match status" value="1"/>
</dbReference>
<protein>
    <submittedName>
        <fullName evidence="5">Zinc finger, ZZ type</fullName>
    </submittedName>
</protein>
<sequence>MLIRAPKPGVLGKRKDREPSDPTGTQSQTKAEPRLPEEAAAARPTPVEDNRLLAGLLAQEFLTRGTLFGKRWRGGKGSDPARPPGGTEEGPARPGRLGYAEVSYLLKSDAAHIAGVFNPTQLSRWLHINDEGCVGWFCFHGGEAAKATCSSPTAEGSMAVGTLDDGSSSHFQCCVCLMWTHILLLVCEQTKAMHKGEHHIALYVGSLRKKSVFDIYSPQPSDQFDSEKLHLDNGNESSSEDFKDGRSGGCEHIFARKLPWENMIRNISVDDVSCSLCKEMLYQPACQICESLDPGEFPNVCLDLDHFLEEEFPRVCSEKRTSKAQCQPANPSTICHRGTLQPKKLKAKVPCEAMGLWLNEDMSAFHVGVVCDSCEIYLIIGKQYKCKDWKEAVGFDLREACYNTISKLPGRFNQQHTPDHKFEPHMLRNILMRKSQSVWHCSTTSRSSLSLLVMIHMMEITTTKGVEMRRI</sequence>
<dbReference type="GO" id="GO:0008270">
    <property type="term" value="F:zinc ion binding"/>
    <property type="evidence" value="ECO:0007669"/>
    <property type="project" value="UniProtKB-KW"/>
</dbReference>
<evidence type="ECO:0000313" key="5">
    <source>
        <dbReference type="EMBL" id="URD83499.1"/>
    </source>
</evidence>
<dbReference type="Proteomes" id="UP001055439">
    <property type="component" value="Chromosome 10"/>
</dbReference>
<dbReference type="PANTHER" id="PTHR15898:SF13">
    <property type="entry name" value="BIFUNCTIONAL APOPTOSIS REGULATOR"/>
    <property type="match status" value="1"/>
</dbReference>
<evidence type="ECO:0000256" key="2">
    <source>
        <dbReference type="ARBA" id="ARBA00022771"/>
    </source>
</evidence>
<feature type="region of interest" description="Disordered" evidence="4">
    <location>
        <begin position="69"/>
        <end position="95"/>
    </location>
</feature>
<organism evidence="5 6">
    <name type="scientific">Musa troglodytarum</name>
    <name type="common">fe'i banana</name>
    <dbReference type="NCBI Taxonomy" id="320322"/>
    <lineage>
        <taxon>Eukaryota</taxon>
        <taxon>Viridiplantae</taxon>
        <taxon>Streptophyta</taxon>
        <taxon>Embryophyta</taxon>
        <taxon>Tracheophyta</taxon>
        <taxon>Spermatophyta</taxon>
        <taxon>Magnoliopsida</taxon>
        <taxon>Liliopsida</taxon>
        <taxon>Zingiberales</taxon>
        <taxon>Musaceae</taxon>
        <taxon>Musa</taxon>
    </lineage>
</organism>
<keyword evidence="3" id="KW-0862">Zinc</keyword>
<accession>A0A9E7ETB2</accession>
<keyword evidence="2" id="KW-0863">Zinc-finger</keyword>
<gene>
    <name evidence="5" type="ORF">MUK42_09803</name>
</gene>
<dbReference type="GO" id="GO:0043161">
    <property type="term" value="P:proteasome-mediated ubiquitin-dependent protein catabolic process"/>
    <property type="evidence" value="ECO:0007669"/>
    <property type="project" value="TreeGrafter"/>
</dbReference>
<evidence type="ECO:0000256" key="1">
    <source>
        <dbReference type="ARBA" id="ARBA00022723"/>
    </source>
</evidence>